<feature type="binding site" evidence="8">
    <location>
        <position position="81"/>
    </location>
    <ligand>
        <name>ATP</name>
        <dbReference type="ChEBI" id="CHEBI:30616"/>
    </ligand>
</feature>
<protein>
    <recommendedName>
        <fullName evidence="8">Protein nucleotidyltransferase YdiU</fullName>
        <ecNumber evidence="8">2.7.7.-</ecNumber>
    </recommendedName>
    <alternativeName>
        <fullName evidence="8">Protein adenylyltransferase YdiU</fullName>
        <ecNumber evidence="8">2.7.7.108</ecNumber>
    </alternativeName>
    <alternativeName>
        <fullName evidence="8">Protein uridylyltransferase YdiU</fullName>
        <ecNumber evidence="8">2.7.7.-</ecNumber>
    </alternativeName>
</protein>
<sequence>MQSYAAQFPSLVEHCAPTPPRAPQWISFNEQLAQQLDLSALFRDAEQALACLSGTELNEAITPTASAYAGHQFAHFVPRLGDGRAILLSEVQGRDGLTYDVQLKGAGKTPFSRGGDGRSPIGPVLREYLCSEAMHALGVPTTRALAAVASGELVFRDTSLPGAILTRVARSHLRVGTFQYVAQQGDNDLLQRFADYVITRHYPHCRETDAPYLDLFEAINDSQARLIAQWMANGFIHGVMNTDNMTLSGETIDYGPCAFLEAYQADAVFSSIDKQGRYAYRNQPGIGQWNLARLAESMLALIDPDTDTAIKQVTLVLNAFPKMYEHYYDQLFAQKLGLYQISDNSRALVKDFLELLEAAELDFTLAFRYLSDPDDSRRQPFFAAAENWPQWHSRWQAELAQQGLSATELSQRLQATNPAYIPRNHLIEQVIQDVLETGKLEAFQLLLEALQNPFDERPEFAHLMQPAAPTERVTKTFCGT</sequence>
<dbReference type="EC" id="2.7.7.108" evidence="8"/>
<dbReference type="EMBL" id="PIQG01000001">
    <property type="protein sequence ID" value="RUO79215.1"/>
    <property type="molecule type" value="Genomic_DNA"/>
</dbReference>
<keyword evidence="3 8" id="KW-0548">Nucleotidyltransferase</keyword>
<comment type="catalytic activity">
    <reaction evidence="8">
        <text>L-tyrosyl-[protein] + ATP = O-(5'-adenylyl)-L-tyrosyl-[protein] + diphosphate</text>
        <dbReference type="Rhea" id="RHEA:54288"/>
        <dbReference type="Rhea" id="RHEA-COMP:10136"/>
        <dbReference type="Rhea" id="RHEA-COMP:13846"/>
        <dbReference type="ChEBI" id="CHEBI:30616"/>
        <dbReference type="ChEBI" id="CHEBI:33019"/>
        <dbReference type="ChEBI" id="CHEBI:46858"/>
        <dbReference type="ChEBI" id="CHEBI:83624"/>
        <dbReference type="EC" id="2.7.7.108"/>
    </reaction>
</comment>
<evidence type="ECO:0000256" key="8">
    <source>
        <dbReference type="HAMAP-Rule" id="MF_00692"/>
    </source>
</evidence>
<feature type="binding site" evidence="8">
    <location>
        <position position="117"/>
    </location>
    <ligand>
        <name>ATP</name>
        <dbReference type="ChEBI" id="CHEBI:30616"/>
    </ligand>
</feature>
<keyword evidence="5 8" id="KW-0547">Nucleotide-binding</keyword>
<keyword evidence="10" id="KW-1185">Reference proteome</keyword>
<comment type="catalytic activity">
    <reaction evidence="8">
        <text>L-histidyl-[protein] + UTP = N(tele)-(5'-uridylyl)-L-histidyl-[protein] + diphosphate</text>
        <dbReference type="Rhea" id="RHEA:83891"/>
        <dbReference type="Rhea" id="RHEA-COMP:9745"/>
        <dbReference type="Rhea" id="RHEA-COMP:20239"/>
        <dbReference type="ChEBI" id="CHEBI:29979"/>
        <dbReference type="ChEBI" id="CHEBI:33019"/>
        <dbReference type="ChEBI" id="CHEBI:46398"/>
        <dbReference type="ChEBI" id="CHEBI:233474"/>
    </reaction>
</comment>
<dbReference type="HAMAP" id="MF_00692">
    <property type="entry name" value="SelO"/>
    <property type="match status" value="1"/>
</dbReference>
<feature type="binding site" evidence="8">
    <location>
        <position position="167"/>
    </location>
    <ligand>
        <name>ATP</name>
        <dbReference type="ChEBI" id="CHEBI:30616"/>
    </ligand>
</feature>
<dbReference type="PANTHER" id="PTHR32057:SF14">
    <property type="entry name" value="PROTEIN ADENYLYLTRANSFERASE SELO, MITOCHONDRIAL"/>
    <property type="match status" value="1"/>
</dbReference>
<name>A0A432ZMU9_9GAMM</name>
<evidence type="ECO:0000256" key="5">
    <source>
        <dbReference type="ARBA" id="ARBA00022741"/>
    </source>
</evidence>
<evidence type="ECO:0000313" key="10">
    <source>
        <dbReference type="Proteomes" id="UP000288279"/>
    </source>
</evidence>
<dbReference type="RefSeq" id="WP_126824742.1">
    <property type="nucleotide sequence ID" value="NZ_PIQG01000001.1"/>
</dbReference>
<keyword evidence="8" id="KW-0464">Manganese</keyword>
<keyword evidence="7 8" id="KW-0460">Magnesium</keyword>
<evidence type="ECO:0000256" key="1">
    <source>
        <dbReference type="ARBA" id="ARBA00009747"/>
    </source>
</evidence>
<comment type="cofactor">
    <cofactor evidence="8">
        <name>Mg(2+)</name>
        <dbReference type="ChEBI" id="CHEBI:18420"/>
    </cofactor>
    <cofactor evidence="8">
        <name>Mn(2+)</name>
        <dbReference type="ChEBI" id="CHEBI:29035"/>
    </cofactor>
</comment>
<comment type="catalytic activity">
    <reaction evidence="8">
        <text>L-tyrosyl-[protein] + UTP = O-(5'-uridylyl)-L-tyrosyl-[protein] + diphosphate</text>
        <dbReference type="Rhea" id="RHEA:83887"/>
        <dbReference type="Rhea" id="RHEA-COMP:10136"/>
        <dbReference type="Rhea" id="RHEA-COMP:20238"/>
        <dbReference type="ChEBI" id="CHEBI:33019"/>
        <dbReference type="ChEBI" id="CHEBI:46398"/>
        <dbReference type="ChEBI" id="CHEBI:46858"/>
        <dbReference type="ChEBI" id="CHEBI:90602"/>
    </reaction>
</comment>
<comment type="function">
    <text evidence="8">Nucleotidyltransferase involved in the post-translational modification of proteins. It can catalyze the addition of adenosine monophosphate (AMP) or uridine monophosphate (UMP) to a protein, resulting in modifications known as AMPylation and UMPylation.</text>
</comment>
<dbReference type="InterPro" id="IPR003846">
    <property type="entry name" value="SelO"/>
</dbReference>
<organism evidence="9 10">
    <name type="scientific">Pseudidiomarina taiwanensis</name>
    <dbReference type="NCBI Taxonomy" id="337250"/>
    <lineage>
        <taxon>Bacteria</taxon>
        <taxon>Pseudomonadati</taxon>
        <taxon>Pseudomonadota</taxon>
        <taxon>Gammaproteobacteria</taxon>
        <taxon>Alteromonadales</taxon>
        <taxon>Idiomarinaceae</taxon>
        <taxon>Pseudidiomarina</taxon>
    </lineage>
</organism>
<dbReference type="AlphaFoldDB" id="A0A432ZMU9"/>
<dbReference type="EC" id="2.7.7.-" evidence="8"/>
<comment type="catalytic activity">
    <reaction evidence="8">
        <text>L-threonyl-[protein] + ATP = 3-O-(5'-adenylyl)-L-threonyl-[protein] + diphosphate</text>
        <dbReference type="Rhea" id="RHEA:54292"/>
        <dbReference type="Rhea" id="RHEA-COMP:11060"/>
        <dbReference type="Rhea" id="RHEA-COMP:13847"/>
        <dbReference type="ChEBI" id="CHEBI:30013"/>
        <dbReference type="ChEBI" id="CHEBI:30616"/>
        <dbReference type="ChEBI" id="CHEBI:33019"/>
        <dbReference type="ChEBI" id="CHEBI:138113"/>
        <dbReference type="EC" id="2.7.7.108"/>
    </reaction>
</comment>
<dbReference type="GO" id="GO:0005524">
    <property type="term" value="F:ATP binding"/>
    <property type="evidence" value="ECO:0007669"/>
    <property type="project" value="UniProtKB-UniRule"/>
</dbReference>
<feature type="binding site" evidence="8">
    <location>
        <position position="104"/>
    </location>
    <ligand>
        <name>ATP</name>
        <dbReference type="ChEBI" id="CHEBI:30616"/>
    </ligand>
</feature>
<evidence type="ECO:0000256" key="3">
    <source>
        <dbReference type="ARBA" id="ARBA00022695"/>
    </source>
</evidence>
<keyword evidence="6 8" id="KW-0067">ATP-binding</keyword>
<evidence type="ECO:0000256" key="6">
    <source>
        <dbReference type="ARBA" id="ARBA00022840"/>
    </source>
</evidence>
<feature type="binding site" evidence="8">
    <location>
        <position position="83"/>
    </location>
    <ligand>
        <name>ATP</name>
        <dbReference type="ChEBI" id="CHEBI:30616"/>
    </ligand>
</feature>
<feature type="binding site" evidence="8">
    <location>
        <position position="253"/>
    </location>
    <ligand>
        <name>Mg(2+)</name>
        <dbReference type="ChEBI" id="CHEBI:18420"/>
    </ligand>
</feature>
<comment type="caution">
    <text evidence="9">The sequence shown here is derived from an EMBL/GenBank/DDBJ whole genome shotgun (WGS) entry which is preliminary data.</text>
</comment>
<feature type="active site" description="Proton acceptor" evidence="8">
    <location>
        <position position="243"/>
    </location>
</feature>
<evidence type="ECO:0000256" key="4">
    <source>
        <dbReference type="ARBA" id="ARBA00022723"/>
    </source>
</evidence>
<dbReference type="Proteomes" id="UP000288279">
    <property type="component" value="Unassembled WGS sequence"/>
</dbReference>
<accession>A0A432ZMU9</accession>
<comment type="catalytic activity">
    <reaction evidence="8">
        <text>L-seryl-[protein] + ATP = 3-O-(5'-adenylyl)-L-seryl-[protein] + diphosphate</text>
        <dbReference type="Rhea" id="RHEA:58120"/>
        <dbReference type="Rhea" id="RHEA-COMP:9863"/>
        <dbReference type="Rhea" id="RHEA-COMP:15073"/>
        <dbReference type="ChEBI" id="CHEBI:29999"/>
        <dbReference type="ChEBI" id="CHEBI:30616"/>
        <dbReference type="ChEBI" id="CHEBI:33019"/>
        <dbReference type="ChEBI" id="CHEBI:142516"/>
        <dbReference type="EC" id="2.7.7.108"/>
    </reaction>
</comment>
<dbReference type="GO" id="GO:0070733">
    <property type="term" value="F:AMPylase activity"/>
    <property type="evidence" value="ECO:0007669"/>
    <property type="project" value="UniProtKB-EC"/>
</dbReference>
<keyword evidence="2 8" id="KW-0808">Transferase</keyword>
<proteinExistence type="inferred from homology"/>
<feature type="binding site" evidence="8">
    <location>
        <position position="244"/>
    </location>
    <ligand>
        <name>Mg(2+)</name>
        <dbReference type="ChEBI" id="CHEBI:18420"/>
    </ligand>
</feature>
<keyword evidence="4 8" id="KW-0479">Metal-binding</keyword>
<evidence type="ECO:0000256" key="2">
    <source>
        <dbReference type="ARBA" id="ARBA00022679"/>
    </source>
</evidence>
<dbReference type="GO" id="GO:0030145">
    <property type="term" value="F:manganese ion binding"/>
    <property type="evidence" value="ECO:0007669"/>
    <property type="project" value="UniProtKB-UniRule"/>
</dbReference>
<dbReference type="OrthoDB" id="9776281at2"/>
<dbReference type="Pfam" id="PF02696">
    <property type="entry name" value="SelO"/>
    <property type="match status" value="1"/>
</dbReference>
<dbReference type="NCBIfam" id="NF000658">
    <property type="entry name" value="PRK00029.1"/>
    <property type="match status" value="1"/>
</dbReference>
<feature type="binding site" evidence="8">
    <location>
        <position position="84"/>
    </location>
    <ligand>
        <name>ATP</name>
        <dbReference type="ChEBI" id="CHEBI:30616"/>
    </ligand>
</feature>
<dbReference type="GO" id="GO:0000287">
    <property type="term" value="F:magnesium ion binding"/>
    <property type="evidence" value="ECO:0007669"/>
    <property type="project" value="UniProtKB-UniRule"/>
</dbReference>
<evidence type="ECO:0000256" key="7">
    <source>
        <dbReference type="ARBA" id="ARBA00022842"/>
    </source>
</evidence>
<feature type="binding site" evidence="8">
    <location>
        <position position="174"/>
    </location>
    <ligand>
        <name>ATP</name>
        <dbReference type="ChEBI" id="CHEBI:30616"/>
    </ligand>
</feature>
<feature type="binding site" evidence="8">
    <location>
        <position position="253"/>
    </location>
    <ligand>
        <name>ATP</name>
        <dbReference type="ChEBI" id="CHEBI:30616"/>
    </ligand>
</feature>
<gene>
    <name evidence="8" type="primary">ydiU</name>
    <name evidence="8" type="synonym">selO</name>
    <name evidence="9" type="ORF">CWI83_01495</name>
</gene>
<comment type="catalytic activity">
    <reaction evidence="8">
        <text>L-seryl-[protein] + UTP = O-(5'-uridylyl)-L-seryl-[protein] + diphosphate</text>
        <dbReference type="Rhea" id="RHEA:64604"/>
        <dbReference type="Rhea" id="RHEA-COMP:9863"/>
        <dbReference type="Rhea" id="RHEA-COMP:16635"/>
        <dbReference type="ChEBI" id="CHEBI:29999"/>
        <dbReference type="ChEBI" id="CHEBI:33019"/>
        <dbReference type="ChEBI" id="CHEBI:46398"/>
        <dbReference type="ChEBI" id="CHEBI:156051"/>
    </reaction>
</comment>
<evidence type="ECO:0000313" key="9">
    <source>
        <dbReference type="EMBL" id="RUO79215.1"/>
    </source>
</evidence>
<comment type="similarity">
    <text evidence="1 8">Belongs to the SELO family.</text>
</comment>
<reference evidence="9 10" key="1">
    <citation type="journal article" date="2011" name="Front. Microbiol.">
        <title>Genomic signatures of strain selection and enhancement in Bacillus atrophaeus var. globigii, a historical biowarfare simulant.</title>
        <authorList>
            <person name="Gibbons H.S."/>
            <person name="Broomall S.M."/>
            <person name="McNew L.A."/>
            <person name="Daligault H."/>
            <person name="Chapman C."/>
            <person name="Bruce D."/>
            <person name="Karavis M."/>
            <person name="Krepps M."/>
            <person name="McGregor P.A."/>
            <person name="Hong C."/>
            <person name="Park K.H."/>
            <person name="Akmal A."/>
            <person name="Feldman A."/>
            <person name="Lin J.S."/>
            <person name="Chang W.E."/>
            <person name="Higgs B.W."/>
            <person name="Demirev P."/>
            <person name="Lindquist J."/>
            <person name="Liem A."/>
            <person name="Fochler E."/>
            <person name="Read T.D."/>
            <person name="Tapia R."/>
            <person name="Johnson S."/>
            <person name="Bishop-Lilly K.A."/>
            <person name="Detter C."/>
            <person name="Han C."/>
            <person name="Sozhamannan S."/>
            <person name="Rosenzweig C.N."/>
            <person name="Skowronski E.W."/>
        </authorList>
    </citation>
    <scope>NUCLEOTIDE SEQUENCE [LARGE SCALE GENOMIC DNA]</scope>
    <source>
        <strain evidence="9 10">PIT1</strain>
    </source>
</reference>
<dbReference type="PANTHER" id="PTHR32057">
    <property type="entry name" value="PROTEIN ADENYLYLTRANSFERASE SELO, MITOCHONDRIAL"/>
    <property type="match status" value="1"/>
</dbReference>
<feature type="binding site" evidence="8">
    <location>
        <position position="116"/>
    </location>
    <ligand>
        <name>ATP</name>
        <dbReference type="ChEBI" id="CHEBI:30616"/>
    </ligand>
</feature>